<evidence type="ECO:0000313" key="11">
    <source>
        <dbReference type="Proteomes" id="UP000438914"/>
    </source>
</evidence>
<feature type="domain" description="RagB/SusD" evidence="8">
    <location>
        <begin position="316"/>
        <end position="624"/>
    </location>
</feature>
<organism evidence="10 11">
    <name type="scientific">Hallella mizrahii</name>
    <dbReference type="NCBI Taxonomy" id="2606637"/>
    <lineage>
        <taxon>Bacteria</taxon>
        <taxon>Pseudomonadati</taxon>
        <taxon>Bacteroidota</taxon>
        <taxon>Bacteroidia</taxon>
        <taxon>Bacteroidales</taxon>
        <taxon>Prevotellaceae</taxon>
        <taxon>Hallella</taxon>
    </lineage>
</organism>
<dbReference type="Gene3D" id="1.25.40.390">
    <property type="match status" value="1"/>
</dbReference>
<keyword evidence="3 7" id="KW-0732">Signal</keyword>
<gene>
    <name evidence="10" type="ORF">FYJ73_14135</name>
</gene>
<evidence type="ECO:0000256" key="3">
    <source>
        <dbReference type="ARBA" id="ARBA00022729"/>
    </source>
</evidence>
<dbReference type="Proteomes" id="UP000438914">
    <property type="component" value="Unassembled WGS sequence"/>
</dbReference>
<evidence type="ECO:0000256" key="1">
    <source>
        <dbReference type="ARBA" id="ARBA00004442"/>
    </source>
</evidence>
<evidence type="ECO:0000256" key="2">
    <source>
        <dbReference type="ARBA" id="ARBA00006275"/>
    </source>
</evidence>
<evidence type="ECO:0000259" key="9">
    <source>
        <dbReference type="Pfam" id="PF14322"/>
    </source>
</evidence>
<dbReference type="InterPro" id="IPR011990">
    <property type="entry name" value="TPR-like_helical_dom_sf"/>
</dbReference>
<comment type="subcellular location">
    <subcellularLocation>
        <location evidence="1">Cell outer membrane</location>
    </subcellularLocation>
</comment>
<reference evidence="10 11" key="1">
    <citation type="submission" date="2019-08" db="EMBL/GenBank/DDBJ databases">
        <title>In-depth cultivation of the pig gut microbiome towards novel bacterial diversity and tailored functional studies.</title>
        <authorList>
            <person name="Wylensek D."/>
            <person name="Hitch T.C.A."/>
            <person name="Clavel T."/>
        </authorList>
    </citation>
    <scope>NUCLEOTIDE SEQUENCE [LARGE SCALE GENOMIC DNA]</scope>
    <source>
        <strain evidence="10 11">LKV-178-WT-2A</strain>
    </source>
</reference>
<feature type="region of interest" description="Disordered" evidence="6">
    <location>
        <begin position="365"/>
        <end position="384"/>
    </location>
</feature>
<keyword evidence="5" id="KW-0998">Cell outer membrane</keyword>
<dbReference type="GO" id="GO:0009279">
    <property type="term" value="C:cell outer membrane"/>
    <property type="evidence" value="ECO:0007669"/>
    <property type="project" value="UniProtKB-SubCell"/>
</dbReference>
<evidence type="ECO:0000313" key="10">
    <source>
        <dbReference type="EMBL" id="MST85790.1"/>
    </source>
</evidence>
<accession>A0A7K0KK00</accession>
<dbReference type="Pfam" id="PF07980">
    <property type="entry name" value="SusD_RagB"/>
    <property type="match status" value="1"/>
</dbReference>
<comment type="similarity">
    <text evidence="2">Belongs to the SusD family.</text>
</comment>
<evidence type="ECO:0000256" key="4">
    <source>
        <dbReference type="ARBA" id="ARBA00023136"/>
    </source>
</evidence>
<evidence type="ECO:0000256" key="5">
    <source>
        <dbReference type="ARBA" id="ARBA00023237"/>
    </source>
</evidence>
<evidence type="ECO:0000256" key="6">
    <source>
        <dbReference type="SAM" id="MobiDB-lite"/>
    </source>
</evidence>
<evidence type="ECO:0000259" key="8">
    <source>
        <dbReference type="Pfam" id="PF07980"/>
    </source>
</evidence>
<dbReference type="AlphaFoldDB" id="A0A7K0KK00"/>
<feature type="chain" id="PRO_5029662663" evidence="7">
    <location>
        <begin position="22"/>
        <end position="625"/>
    </location>
</feature>
<dbReference type="InterPro" id="IPR033985">
    <property type="entry name" value="SusD-like_N"/>
</dbReference>
<protein>
    <submittedName>
        <fullName evidence="10">RagB/SusD family nutrient uptake outer membrane protein</fullName>
    </submittedName>
</protein>
<dbReference type="RefSeq" id="WP_154535390.1">
    <property type="nucleotide sequence ID" value="NZ_VUNG01000052.1"/>
</dbReference>
<name>A0A7K0KK00_9BACT</name>
<dbReference type="SUPFAM" id="SSF48452">
    <property type="entry name" value="TPR-like"/>
    <property type="match status" value="1"/>
</dbReference>
<keyword evidence="4" id="KW-0472">Membrane</keyword>
<evidence type="ECO:0000256" key="7">
    <source>
        <dbReference type="SAM" id="SignalP"/>
    </source>
</evidence>
<proteinExistence type="inferred from homology"/>
<dbReference type="PROSITE" id="PS51257">
    <property type="entry name" value="PROKAR_LIPOPROTEIN"/>
    <property type="match status" value="1"/>
</dbReference>
<dbReference type="EMBL" id="VUNG01000052">
    <property type="protein sequence ID" value="MST85790.1"/>
    <property type="molecule type" value="Genomic_DNA"/>
</dbReference>
<comment type="caution">
    <text evidence="10">The sequence shown here is derived from an EMBL/GenBank/DDBJ whole genome shotgun (WGS) entry which is preliminary data.</text>
</comment>
<dbReference type="InterPro" id="IPR012944">
    <property type="entry name" value="SusD_RagB_dom"/>
</dbReference>
<feature type="signal peptide" evidence="7">
    <location>
        <begin position="1"/>
        <end position="21"/>
    </location>
</feature>
<keyword evidence="11" id="KW-1185">Reference proteome</keyword>
<feature type="domain" description="SusD-like N-terminal" evidence="9">
    <location>
        <begin position="116"/>
        <end position="226"/>
    </location>
</feature>
<sequence length="625" mass="72049">MKKILYTAMFAMALLSMTTSCKDYLDKSPLSDISEEDPYKNYTNFQGFTEELYNCIPMLTQCDYHSCWNFGEDVYWQPSETRVFTYAVDQGNYWGWNDCYYSFFHTGAPGTTGTDRFQKGHLWGLSWYGIRKANVGLANLGLLTNATQEEKNLIAGQLYFFRGFFHFMLMQYWGGLPYIDQVIPADAVMRYPRLTYQETAEKAAADFQKAADLLPVDWDKTTVGKATAGKNNLRINKIMALSFLGKDLLWAGSPLMNKVSTGDANYNKEYCQRAAEAFGQVLKICDETGRYQLADFKDYSELFYTYNQSYKLPGLKEAIFFENPNGNWRWNMVNDFRPSTLSGSGIKVYPTANYVDLFGMANGKPIKDPTKKDPDSGYDPEHPFKNRDPRFYKDIIFDGEKCVKDGSKVGNNAHRQYASLYTGGTYRTATPSKDCFTGYLNMKFTSQYCNDWDGYRENNNMVLSLIRLADVYLMYAEAVAEGYGSATATAKDYTMNAVTAVNKIRERAGVGDVADEYLTTLDGFMSELRRERAVELAFEGHRWTDLRRWLLVDKEPYTLKKAVYFDRAKDQTDAERYKNPENNHVVNLREEVLSTRHFTEKHYWLPFLKSDVQMYPEFKQNPGWE</sequence>
<dbReference type="Pfam" id="PF14322">
    <property type="entry name" value="SusD-like_3"/>
    <property type="match status" value="1"/>
</dbReference>